<sequence length="84" mass="9935">MRFFGIQTIIFTHDQHKRYWISEFSKIEILLPPLKEQIKIVKKVDKLLSKVDEAKKMNTEIAYELKALSASILNKAFKKEEKIL</sequence>
<protein>
    <submittedName>
        <fullName evidence="3">Uncharacterized protein</fullName>
    </submittedName>
</protein>
<dbReference type="AlphaFoldDB" id="A0A1G2D523"/>
<dbReference type="Proteomes" id="UP000177996">
    <property type="component" value="Unassembled WGS sequence"/>
</dbReference>
<evidence type="ECO:0000313" key="3">
    <source>
        <dbReference type="EMBL" id="OGZ08735.1"/>
    </source>
</evidence>
<keyword evidence="2" id="KW-0238">DNA-binding</keyword>
<dbReference type="InterPro" id="IPR044946">
    <property type="entry name" value="Restrct_endonuc_typeI_TRD_sf"/>
</dbReference>
<evidence type="ECO:0000313" key="4">
    <source>
        <dbReference type="Proteomes" id="UP000177996"/>
    </source>
</evidence>
<proteinExistence type="predicted"/>
<evidence type="ECO:0000256" key="1">
    <source>
        <dbReference type="ARBA" id="ARBA00022747"/>
    </source>
</evidence>
<dbReference type="Gene3D" id="3.90.220.20">
    <property type="entry name" value="DNA methylase specificity domains"/>
    <property type="match status" value="2"/>
</dbReference>
<comment type="caution">
    <text evidence="3">The sequence shown here is derived from an EMBL/GenBank/DDBJ whole genome shotgun (WGS) entry which is preliminary data.</text>
</comment>
<dbReference type="EMBL" id="MHLL01000029">
    <property type="protein sequence ID" value="OGZ08735.1"/>
    <property type="molecule type" value="Genomic_DNA"/>
</dbReference>
<name>A0A1G2D523_9BACT</name>
<dbReference type="GO" id="GO:0003677">
    <property type="term" value="F:DNA binding"/>
    <property type="evidence" value="ECO:0007669"/>
    <property type="project" value="UniProtKB-KW"/>
</dbReference>
<evidence type="ECO:0000256" key="2">
    <source>
        <dbReference type="ARBA" id="ARBA00023125"/>
    </source>
</evidence>
<accession>A0A1G2D523</accession>
<keyword evidence="1" id="KW-0680">Restriction system</keyword>
<dbReference type="GO" id="GO:0009307">
    <property type="term" value="P:DNA restriction-modification system"/>
    <property type="evidence" value="ECO:0007669"/>
    <property type="project" value="UniProtKB-KW"/>
</dbReference>
<dbReference type="SUPFAM" id="SSF116734">
    <property type="entry name" value="DNA methylase specificity domain"/>
    <property type="match status" value="1"/>
</dbReference>
<dbReference type="STRING" id="1798661.A3D65_06185"/>
<organism evidence="3 4">
    <name type="scientific">Candidatus Lloydbacteria bacterium RIFCSPHIGHO2_02_FULL_50_13</name>
    <dbReference type="NCBI Taxonomy" id="1798661"/>
    <lineage>
        <taxon>Bacteria</taxon>
        <taxon>Candidatus Lloydiibacteriota</taxon>
    </lineage>
</organism>
<gene>
    <name evidence="3" type="ORF">A3D65_06185</name>
</gene>
<reference evidence="3 4" key="1">
    <citation type="journal article" date="2016" name="Nat. Commun.">
        <title>Thousands of microbial genomes shed light on interconnected biogeochemical processes in an aquifer system.</title>
        <authorList>
            <person name="Anantharaman K."/>
            <person name="Brown C.T."/>
            <person name="Hug L.A."/>
            <person name="Sharon I."/>
            <person name="Castelle C.J."/>
            <person name="Probst A.J."/>
            <person name="Thomas B.C."/>
            <person name="Singh A."/>
            <person name="Wilkins M.J."/>
            <person name="Karaoz U."/>
            <person name="Brodie E.L."/>
            <person name="Williams K.H."/>
            <person name="Hubbard S.S."/>
            <person name="Banfield J.F."/>
        </authorList>
    </citation>
    <scope>NUCLEOTIDE SEQUENCE [LARGE SCALE GENOMIC DNA]</scope>
</reference>